<keyword evidence="3" id="KW-0378">Hydrolase</keyword>
<comment type="similarity">
    <text evidence="1">Belongs to the peptidase M24B family.</text>
</comment>
<dbReference type="GO" id="GO:0008233">
    <property type="term" value="F:peptidase activity"/>
    <property type="evidence" value="ECO:0007669"/>
    <property type="project" value="TreeGrafter"/>
</dbReference>
<organism evidence="4 5">
    <name type="scientific">Puccinia coronata f. sp. avenae</name>
    <dbReference type="NCBI Taxonomy" id="200324"/>
    <lineage>
        <taxon>Eukaryota</taxon>
        <taxon>Fungi</taxon>
        <taxon>Dikarya</taxon>
        <taxon>Basidiomycota</taxon>
        <taxon>Pucciniomycotina</taxon>
        <taxon>Pucciniomycetes</taxon>
        <taxon>Pucciniales</taxon>
        <taxon>Pucciniaceae</taxon>
        <taxon>Puccinia</taxon>
    </lineage>
</organism>
<dbReference type="Proteomes" id="UP000235388">
    <property type="component" value="Unassembled WGS sequence"/>
</dbReference>
<dbReference type="OrthoDB" id="10261878at2759"/>
<dbReference type="PANTHER" id="PTHR43226">
    <property type="entry name" value="XAA-PRO AMINOPEPTIDASE 3"/>
    <property type="match status" value="1"/>
</dbReference>
<dbReference type="STRING" id="200324.A0A2N5W4V1"/>
<evidence type="ECO:0000256" key="2">
    <source>
        <dbReference type="ARBA" id="ARBA00022723"/>
    </source>
</evidence>
<dbReference type="PANTHER" id="PTHR43226:SF1">
    <property type="entry name" value="XAA-PRO DIPEPTIDASE"/>
    <property type="match status" value="1"/>
</dbReference>
<evidence type="ECO:0000256" key="3">
    <source>
        <dbReference type="ARBA" id="ARBA00022801"/>
    </source>
</evidence>
<accession>A0A2N5W4V1</accession>
<dbReference type="InterPro" id="IPR036005">
    <property type="entry name" value="Creatinase/aminopeptidase-like"/>
</dbReference>
<dbReference type="GO" id="GO:0046872">
    <property type="term" value="F:metal ion binding"/>
    <property type="evidence" value="ECO:0007669"/>
    <property type="project" value="UniProtKB-KW"/>
</dbReference>
<sequence>MWAGLPETATQVHARLGDLTAVKCKTELGCKLERLQQTKPKWSVLHEAAHPEPCLLAAIRKARTTKTAQEVQLMRHANRVLSHAHTEVMKLVHLRALRSEADAEMCFRCACHGGGCKTQAYEPIFVGAALYGSWQGVLVNQLPYCGAGGNLDY</sequence>
<dbReference type="InterPro" id="IPR052433">
    <property type="entry name" value="X-Pro_dipept-like"/>
</dbReference>
<dbReference type="AlphaFoldDB" id="A0A2N5W4V1"/>
<name>A0A2N5W4V1_9BASI</name>
<proteinExistence type="inferred from homology"/>
<evidence type="ECO:0000313" key="4">
    <source>
        <dbReference type="EMBL" id="PLW57230.1"/>
    </source>
</evidence>
<comment type="caution">
    <text evidence="4">The sequence shown here is derived from an EMBL/GenBank/DDBJ whole genome shotgun (WGS) entry which is preliminary data.</text>
</comment>
<evidence type="ECO:0000256" key="1">
    <source>
        <dbReference type="ARBA" id="ARBA00008766"/>
    </source>
</evidence>
<evidence type="ECO:0000313" key="5">
    <source>
        <dbReference type="Proteomes" id="UP000235388"/>
    </source>
</evidence>
<keyword evidence="5" id="KW-1185">Reference proteome</keyword>
<reference evidence="4 5" key="1">
    <citation type="submission" date="2017-11" db="EMBL/GenBank/DDBJ databases">
        <title>De novo assembly and phasing of dikaryotic genomes from two isolates of Puccinia coronata f. sp. avenae, the causal agent of oat crown rust.</title>
        <authorList>
            <person name="Miller M.E."/>
            <person name="Zhang Y."/>
            <person name="Omidvar V."/>
            <person name="Sperschneider J."/>
            <person name="Schwessinger B."/>
            <person name="Raley C."/>
            <person name="Palmer J.M."/>
            <person name="Garnica D."/>
            <person name="Upadhyaya N."/>
            <person name="Rathjen J."/>
            <person name="Taylor J.M."/>
            <person name="Park R.F."/>
            <person name="Dodds P.N."/>
            <person name="Hirsch C.D."/>
            <person name="Kianian S.F."/>
            <person name="Figueroa M."/>
        </authorList>
    </citation>
    <scope>NUCLEOTIDE SEQUENCE [LARGE SCALE GENOMIC DNA]</scope>
    <source>
        <strain evidence="4">12NC29</strain>
    </source>
</reference>
<dbReference type="SUPFAM" id="SSF55920">
    <property type="entry name" value="Creatinase/aminopeptidase"/>
    <property type="match status" value="1"/>
</dbReference>
<protein>
    <submittedName>
        <fullName evidence="4">Uncharacterized protein</fullName>
    </submittedName>
</protein>
<keyword evidence="2" id="KW-0479">Metal-binding</keyword>
<gene>
    <name evidence="4" type="ORF">PCANC_03078</name>
</gene>
<dbReference type="GO" id="GO:0006508">
    <property type="term" value="P:proteolysis"/>
    <property type="evidence" value="ECO:0007669"/>
    <property type="project" value="TreeGrafter"/>
</dbReference>
<dbReference type="Gene3D" id="3.90.230.10">
    <property type="entry name" value="Creatinase/methionine aminopeptidase superfamily"/>
    <property type="match status" value="1"/>
</dbReference>
<dbReference type="EMBL" id="PGCJ01000013">
    <property type="protein sequence ID" value="PLW57230.1"/>
    <property type="molecule type" value="Genomic_DNA"/>
</dbReference>